<gene>
    <name evidence="3" type="ORF">B0H17DRAFT_1034178</name>
</gene>
<feature type="compositionally biased region" description="Basic and acidic residues" evidence="1">
    <location>
        <begin position="89"/>
        <end position="101"/>
    </location>
</feature>
<evidence type="ECO:0000256" key="1">
    <source>
        <dbReference type="SAM" id="MobiDB-lite"/>
    </source>
</evidence>
<evidence type="ECO:0000256" key="2">
    <source>
        <dbReference type="SAM" id="SignalP"/>
    </source>
</evidence>
<feature type="signal peptide" evidence="2">
    <location>
        <begin position="1"/>
        <end position="26"/>
    </location>
</feature>
<sequence>MCVCFSFRLLLFRLGLLLLAPLLSDAVRPGSCSVCVPCVVPSDSGTSNATPSRNGDPRGASAFGASTTAEPLLEDRHPIPRLRHPQRHYKGEDNVAEHKLMENPTISIDHPLRGH</sequence>
<proteinExistence type="predicted"/>
<feature type="chain" id="PRO_5041901797" description="Secreted protein" evidence="2">
    <location>
        <begin position="27"/>
        <end position="115"/>
    </location>
</feature>
<reference evidence="3" key="1">
    <citation type="submission" date="2023-03" db="EMBL/GenBank/DDBJ databases">
        <title>Massive genome expansion in bonnet fungi (Mycena s.s.) driven by repeated elements and novel gene families across ecological guilds.</title>
        <authorList>
            <consortium name="Lawrence Berkeley National Laboratory"/>
            <person name="Harder C.B."/>
            <person name="Miyauchi S."/>
            <person name="Viragh M."/>
            <person name="Kuo A."/>
            <person name="Thoen E."/>
            <person name="Andreopoulos B."/>
            <person name="Lu D."/>
            <person name="Skrede I."/>
            <person name="Drula E."/>
            <person name="Henrissat B."/>
            <person name="Morin E."/>
            <person name="Kohler A."/>
            <person name="Barry K."/>
            <person name="LaButti K."/>
            <person name="Morin E."/>
            <person name="Salamov A."/>
            <person name="Lipzen A."/>
            <person name="Mereny Z."/>
            <person name="Hegedus B."/>
            <person name="Baldrian P."/>
            <person name="Stursova M."/>
            <person name="Weitz H."/>
            <person name="Taylor A."/>
            <person name="Grigoriev I.V."/>
            <person name="Nagy L.G."/>
            <person name="Martin F."/>
            <person name="Kauserud H."/>
        </authorList>
    </citation>
    <scope>NUCLEOTIDE SEQUENCE</scope>
    <source>
        <strain evidence="3">CBHHK067</strain>
    </source>
</reference>
<feature type="region of interest" description="Disordered" evidence="1">
    <location>
        <begin position="42"/>
        <end position="115"/>
    </location>
</feature>
<evidence type="ECO:0000313" key="3">
    <source>
        <dbReference type="EMBL" id="KAJ7706657.1"/>
    </source>
</evidence>
<comment type="caution">
    <text evidence="3">The sequence shown here is derived from an EMBL/GenBank/DDBJ whole genome shotgun (WGS) entry which is preliminary data.</text>
</comment>
<dbReference type="EMBL" id="JARKIE010000006">
    <property type="protein sequence ID" value="KAJ7706657.1"/>
    <property type="molecule type" value="Genomic_DNA"/>
</dbReference>
<keyword evidence="4" id="KW-1185">Reference proteome</keyword>
<organism evidence="3 4">
    <name type="scientific">Mycena rosella</name>
    <name type="common">Pink bonnet</name>
    <name type="synonym">Agaricus rosellus</name>
    <dbReference type="NCBI Taxonomy" id="1033263"/>
    <lineage>
        <taxon>Eukaryota</taxon>
        <taxon>Fungi</taxon>
        <taxon>Dikarya</taxon>
        <taxon>Basidiomycota</taxon>
        <taxon>Agaricomycotina</taxon>
        <taxon>Agaricomycetes</taxon>
        <taxon>Agaricomycetidae</taxon>
        <taxon>Agaricales</taxon>
        <taxon>Marasmiineae</taxon>
        <taxon>Mycenaceae</taxon>
        <taxon>Mycena</taxon>
    </lineage>
</organism>
<name>A0AAD7GW68_MYCRO</name>
<feature type="compositionally biased region" description="Polar residues" evidence="1">
    <location>
        <begin position="43"/>
        <end position="53"/>
    </location>
</feature>
<evidence type="ECO:0000313" key="4">
    <source>
        <dbReference type="Proteomes" id="UP001221757"/>
    </source>
</evidence>
<keyword evidence="2" id="KW-0732">Signal</keyword>
<dbReference type="AlphaFoldDB" id="A0AAD7GW68"/>
<accession>A0AAD7GW68</accession>
<feature type="compositionally biased region" description="Basic residues" evidence="1">
    <location>
        <begin position="79"/>
        <end position="88"/>
    </location>
</feature>
<evidence type="ECO:0008006" key="5">
    <source>
        <dbReference type="Google" id="ProtNLM"/>
    </source>
</evidence>
<dbReference type="Proteomes" id="UP001221757">
    <property type="component" value="Unassembled WGS sequence"/>
</dbReference>
<protein>
    <recommendedName>
        <fullName evidence="5">Secreted protein</fullName>
    </recommendedName>
</protein>